<proteinExistence type="predicted"/>
<organism evidence="2 3">
    <name type="scientific">Thelephora terrestris</name>
    <dbReference type="NCBI Taxonomy" id="56493"/>
    <lineage>
        <taxon>Eukaryota</taxon>
        <taxon>Fungi</taxon>
        <taxon>Dikarya</taxon>
        <taxon>Basidiomycota</taxon>
        <taxon>Agaricomycotina</taxon>
        <taxon>Agaricomycetes</taxon>
        <taxon>Thelephorales</taxon>
        <taxon>Thelephoraceae</taxon>
        <taxon>Thelephora</taxon>
    </lineage>
</organism>
<feature type="compositionally biased region" description="Polar residues" evidence="1">
    <location>
        <begin position="121"/>
        <end position="130"/>
    </location>
</feature>
<accession>A0A9P6L2R7</accession>
<sequence length="260" mass="27372">MTDAKGNGHRRGPSSFIPIAMPLLQARTSLSLNPPNPNTNKSGSFSDYNPAPHLSTPSRSFSVGHYPSPQTSPNSKTTFASSNSNPTQLQPQQQSTPVSAGKTTFKSFRSLLPFGPGKSPASPNTGSASILTPKRSFSLGQRPGKEKEKGGDKKSRSPVPNVADLPDSQKPPVLVIQHVPPLSEFGVKASQHTPGLSSLPPQLPPLRLQSEPQQFAPLISVTLPYPTSASPLSSASSSTLQIVNGMSSASIISISIQYSN</sequence>
<evidence type="ECO:0000313" key="2">
    <source>
        <dbReference type="EMBL" id="KAF9780771.1"/>
    </source>
</evidence>
<dbReference type="AlphaFoldDB" id="A0A9P6L2R7"/>
<reference evidence="2" key="1">
    <citation type="journal article" date="2020" name="Nat. Commun.">
        <title>Large-scale genome sequencing of mycorrhizal fungi provides insights into the early evolution of symbiotic traits.</title>
        <authorList>
            <person name="Miyauchi S."/>
            <person name="Kiss E."/>
            <person name="Kuo A."/>
            <person name="Drula E."/>
            <person name="Kohler A."/>
            <person name="Sanchez-Garcia M."/>
            <person name="Morin E."/>
            <person name="Andreopoulos B."/>
            <person name="Barry K.W."/>
            <person name="Bonito G."/>
            <person name="Buee M."/>
            <person name="Carver A."/>
            <person name="Chen C."/>
            <person name="Cichocki N."/>
            <person name="Clum A."/>
            <person name="Culley D."/>
            <person name="Crous P.W."/>
            <person name="Fauchery L."/>
            <person name="Girlanda M."/>
            <person name="Hayes R.D."/>
            <person name="Keri Z."/>
            <person name="LaButti K."/>
            <person name="Lipzen A."/>
            <person name="Lombard V."/>
            <person name="Magnuson J."/>
            <person name="Maillard F."/>
            <person name="Murat C."/>
            <person name="Nolan M."/>
            <person name="Ohm R.A."/>
            <person name="Pangilinan J."/>
            <person name="Pereira M.F."/>
            <person name="Perotto S."/>
            <person name="Peter M."/>
            <person name="Pfister S."/>
            <person name="Riley R."/>
            <person name="Sitrit Y."/>
            <person name="Stielow J.B."/>
            <person name="Szollosi G."/>
            <person name="Zifcakova L."/>
            <person name="Stursova M."/>
            <person name="Spatafora J.W."/>
            <person name="Tedersoo L."/>
            <person name="Vaario L.M."/>
            <person name="Yamada A."/>
            <person name="Yan M."/>
            <person name="Wang P."/>
            <person name="Xu J."/>
            <person name="Bruns T."/>
            <person name="Baldrian P."/>
            <person name="Vilgalys R."/>
            <person name="Dunand C."/>
            <person name="Henrissat B."/>
            <person name="Grigoriev I.V."/>
            <person name="Hibbett D."/>
            <person name="Nagy L.G."/>
            <person name="Martin F.M."/>
        </authorList>
    </citation>
    <scope>NUCLEOTIDE SEQUENCE</scope>
    <source>
        <strain evidence="2">UH-Tt-Lm1</strain>
    </source>
</reference>
<dbReference type="Proteomes" id="UP000736335">
    <property type="component" value="Unassembled WGS sequence"/>
</dbReference>
<protein>
    <submittedName>
        <fullName evidence="2">Uncharacterized protein</fullName>
    </submittedName>
</protein>
<keyword evidence="3" id="KW-1185">Reference proteome</keyword>
<dbReference type="EMBL" id="WIUZ02000015">
    <property type="protein sequence ID" value="KAF9780771.1"/>
    <property type="molecule type" value="Genomic_DNA"/>
</dbReference>
<feature type="compositionally biased region" description="Low complexity" evidence="1">
    <location>
        <begin position="81"/>
        <end position="99"/>
    </location>
</feature>
<feature type="compositionally biased region" description="Basic and acidic residues" evidence="1">
    <location>
        <begin position="143"/>
        <end position="155"/>
    </location>
</feature>
<name>A0A9P6L2R7_9AGAM</name>
<feature type="region of interest" description="Disordered" evidence="1">
    <location>
        <begin position="27"/>
        <end position="170"/>
    </location>
</feature>
<feature type="region of interest" description="Disordered" evidence="1">
    <location>
        <begin position="1"/>
        <end position="20"/>
    </location>
</feature>
<evidence type="ECO:0000313" key="3">
    <source>
        <dbReference type="Proteomes" id="UP000736335"/>
    </source>
</evidence>
<evidence type="ECO:0000256" key="1">
    <source>
        <dbReference type="SAM" id="MobiDB-lite"/>
    </source>
</evidence>
<reference evidence="2" key="2">
    <citation type="submission" date="2020-11" db="EMBL/GenBank/DDBJ databases">
        <authorList>
            <consortium name="DOE Joint Genome Institute"/>
            <person name="Kuo A."/>
            <person name="Miyauchi S."/>
            <person name="Kiss E."/>
            <person name="Drula E."/>
            <person name="Kohler A."/>
            <person name="Sanchez-Garcia M."/>
            <person name="Andreopoulos B."/>
            <person name="Barry K.W."/>
            <person name="Bonito G."/>
            <person name="Buee M."/>
            <person name="Carver A."/>
            <person name="Chen C."/>
            <person name="Cichocki N."/>
            <person name="Clum A."/>
            <person name="Culley D."/>
            <person name="Crous P.W."/>
            <person name="Fauchery L."/>
            <person name="Girlanda M."/>
            <person name="Hayes R."/>
            <person name="Keri Z."/>
            <person name="Labutti K."/>
            <person name="Lipzen A."/>
            <person name="Lombard V."/>
            <person name="Magnuson J."/>
            <person name="Maillard F."/>
            <person name="Morin E."/>
            <person name="Murat C."/>
            <person name="Nolan M."/>
            <person name="Ohm R."/>
            <person name="Pangilinan J."/>
            <person name="Pereira M."/>
            <person name="Perotto S."/>
            <person name="Peter M."/>
            <person name="Riley R."/>
            <person name="Sitrit Y."/>
            <person name="Stielow B."/>
            <person name="Szollosi G."/>
            <person name="Zifcakova L."/>
            <person name="Stursova M."/>
            <person name="Spatafora J.W."/>
            <person name="Tedersoo L."/>
            <person name="Vaario L.-M."/>
            <person name="Yamada A."/>
            <person name="Yan M."/>
            <person name="Wang P."/>
            <person name="Xu J."/>
            <person name="Bruns T."/>
            <person name="Baldrian P."/>
            <person name="Vilgalys R."/>
            <person name="Henrissat B."/>
            <person name="Grigoriev I.V."/>
            <person name="Hibbett D."/>
            <person name="Nagy L.G."/>
            <person name="Martin F.M."/>
        </authorList>
    </citation>
    <scope>NUCLEOTIDE SEQUENCE</scope>
    <source>
        <strain evidence="2">UH-Tt-Lm1</strain>
    </source>
</reference>
<feature type="compositionally biased region" description="Polar residues" evidence="1">
    <location>
        <begin position="68"/>
        <end position="80"/>
    </location>
</feature>
<comment type="caution">
    <text evidence="2">The sequence shown here is derived from an EMBL/GenBank/DDBJ whole genome shotgun (WGS) entry which is preliminary data.</text>
</comment>
<gene>
    <name evidence="2" type="ORF">BJ322DRAFT_280554</name>
</gene>